<feature type="transmembrane region" description="Helical" evidence="1">
    <location>
        <begin position="12"/>
        <end position="38"/>
    </location>
</feature>
<dbReference type="EMBL" id="MGEL01000057">
    <property type="protein sequence ID" value="OGL82812.1"/>
    <property type="molecule type" value="Genomic_DNA"/>
</dbReference>
<evidence type="ECO:0008006" key="4">
    <source>
        <dbReference type="Google" id="ProtNLM"/>
    </source>
</evidence>
<keyword evidence="1" id="KW-0812">Transmembrane</keyword>
<evidence type="ECO:0000256" key="1">
    <source>
        <dbReference type="SAM" id="Phobius"/>
    </source>
</evidence>
<organism evidence="2 3">
    <name type="scientific">Candidatus Uhrbacteria bacterium RIFCSPLOWO2_01_FULL_53_9</name>
    <dbReference type="NCBI Taxonomy" id="1802403"/>
    <lineage>
        <taxon>Bacteria</taxon>
        <taxon>Candidatus Uhriibacteriota</taxon>
    </lineage>
</organism>
<evidence type="ECO:0000313" key="3">
    <source>
        <dbReference type="Proteomes" id="UP000176932"/>
    </source>
</evidence>
<keyword evidence="1" id="KW-0472">Membrane</keyword>
<sequence>MSERARQQWRRVLTRTGTIVAIFGIVVFLGLSVGRVFVRQAAFYREIEALESERERLLFENRSFERQLSFVSSEAFLEREARETFGQQRLGETAVYIDETPTATLEVSEEPVIVPSHMQQWIEFFFPN</sequence>
<accession>A0A1F7UWY6</accession>
<comment type="caution">
    <text evidence="2">The sequence shown here is derived from an EMBL/GenBank/DDBJ whole genome shotgun (WGS) entry which is preliminary data.</text>
</comment>
<evidence type="ECO:0000313" key="2">
    <source>
        <dbReference type="EMBL" id="OGL82812.1"/>
    </source>
</evidence>
<dbReference type="AlphaFoldDB" id="A0A1F7UWY6"/>
<reference evidence="2 3" key="1">
    <citation type="journal article" date="2016" name="Nat. Commun.">
        <title>Thousands of microbial genomes shed light on interconnected biogeochemical processes in an aquifer system.</title>
        <authorList>
            <person name="Anantharaman K."/>
            <person name="Brown C.T."/>
            <person name="Hug L.A."/>
            <person name="Sharon I."/>
            <person name="Castelle C.J."/>
            <person name="Probst A.J."/>
            <person name="Thomas B.C."/>
            <person name="Singh A."/>
            <person name="Wilkins M.J."/>
            <person name="Karaoz U."/>
            <person name="Brodie E.L."/>
            <person name="Williams K.H."/>
            <person name="Hubbard S.S."/>
            <person name="Banfield J.F."/>
        </authorList>
    </citation>
    <scope>NUCLEOTIDE SEQUENCE [LARGE SCALE GENOMIC DNA]</scope>
</reference>
<dbReference type="Proteomes" id="UP000176932">
    <property type="component" value="Unassembled WGS sequence"/>
</dbReference>
<proteinExistence type="predicted"/>
<keyword evidence="1" id="KW-1133">Transmembrane helix</keyword>
<name>A0A1F7UWY6_9BACT</name>
<protein>
    <recommendedName>
        <fullName evidence="4">Cell division protein FtsL</fullName>
    </recommendedName>
</protein>
<gene>
    <name evidence="2" type="ORF">A3B32_02465</name>
</gene>